<feature type="region of interest" description="Disordered" evidence="1">
    <location>
        <begin position="1"/>
        <end position="96"/>
    </location>
</feature>
<feature type="compositionally biased region" description="Polar residues" evidence="1">
    <location>
        <begin position="1"/>
        <end position="11"/>
    </location>
</feature>
<gene>
    <name evidence="2" type="ORF">BZ3500_MVSOF-1268-A1-R1_CHR5-3G08296</name>
</gene>
<protein>
    <submittedName>
        <fullName evidence="2">BZ3500_MvSof-1268-A1-R1_Chr5-3g08296 protein</fullName>
    </submittedName>
</protein>
<keyword evidence="3" id="KW-1185">Reference proteome</keyword>
<organism evidence="2 3">
    <name type="scientific">Microbotryum saponariae</name>
    <dbReference type="NCBI Taxonomy" id="289078"/>
    <lineage>
        <taxon>Eukaryota</taxon>
        <taxon>Fungi</taxon>
        <taxon>Dikarya</taxon>
        <taxon>Basidiomycota</taxon>
        <taxon>Pucciniomycotina</taxon>
        <taxon>Microbotryomycetes</taxon>
        <taxon>Microbotryales</taxon>
        <taxon>Microbotryaceae</taxon>
        <taxon>Microbotryum</taxon>
    </lineage>
</organism>
<dbReference type="Proteomes" id="UP000249723">
    <property type="component" value="Unassembled WGS sequence"/>
</dbReference>
<dbReference type="AlphaFoldDB" id="A0A2X0KJZ4"/>
<name>A0A2X0KJZ4_9BASI</name>
<accession>A0A2X0KJZ4</accession>
<reference evidence="3" key="1">
    <citation type="submission" date="2016-10" db="EMBL/GenBank/DDBJ databases">
        <authorList>
            <person name="Jeantristanb JTB J.-T."/>
            <person name="Ricardo R."/>
        </authorList>
    </citation>
    <scope>NUCLEOTIDE SEQUENCE [LARGE SCALE GENOMIC DNA]</scope>
</reference>
<sequence>MAMLHESSTSGRAGAGVVSSTPVLGGPPSSKRARTDSTPTPTTASSADFGHHHGGALGSGTTAPSVRYGYDDHQPTQHMSHRQPPDNRTRSPHRIRARRGYYTRSSALMRAQSTQSARFLAFFQK</sequence>
<evidence type="ECO:0000313" key="3">
    <source>
        <dbReference type="Proteomes" id="UP000249723"/>
    </source>
</evidence>
<feature type="compositionally biased region" description="Low complexity" evidence="1">
    <location>
        <begin position="36"/>
        <end position="48"/>
    </location>
</feature>
<proteinExistence type="predicted"/>
<evidence type="ECO:0000256" key="1">
    <source>
        <dbReference type="SAM" id="MobiDB-lite"/>
    </source>
</evidence>
<dbReference type="STRING" id="289078.A0A2X0KJZ4"/>
<dbReference type="EMBL" id="FMWP01000017">
    <property type="protein sequence ID" value="SCZ92038.1"/>
    <property type="molecule type" value="Genomic_DNA"/>
</dbReference>
<evidence type="ECO:0000313" key="2">
    <source>
        <dbReference type="EMBL" id="SCZ92038.1"/>
    </source>
</evidence>